<dbReference type="Proteomes" id="UP001321760">
    <property type="component" value="Unassembled WGS sequence"/>
</dbReference>
<dbReference type="EMBL" id="MU865929">
    <property type="protein sequence ID" value="KAK4451275.1"/>
    <property type="molecule type" value="Genomic_DNA"/>
</dbReference>
<dbReference type="SUPFAM" id="SSF53098">
    <property type="entry name" value="Ribonuclease H-like"/>
    <property type="match status" value="1"/>
</dbReference>
<protein>
    <recommendedName>
        <fullName evidence="4">RNase H type-1 domain-containing protein</fullName>
    </recommendedName>
</protein>
<dbReference type="InterPro" id="IPR036397">
    <property type="entry name" value="RNaseH_sf"/>
</dbReference>
<dbReference type="GO" id="GO:0003676">
    <property type="term" value="F:nucleic acid binding"/>
    <property type="evidence" value="ECO:0007669"/>
    <property type="project" value="InterPro"/>
</dbReference>
<keyword evidence="3" id="KW-1185">Reference proteome</keyword>
<feature type="region of interest" description="Disordered" evidence="1">
    <location>
        <begin position="22"/>
        <end position="54"/>
    </location>
</feature>
<comment type="caution">
    <text evidence="2">The sequence shown here is derived from an EMBL/GenBank/DDBJ whole genome shotgun (WGS) entry which is preliminary data.</text>
</comment>
<feature type="region of interest" description="Disordered" evidence="1">
    <location>
        <begin position="151"/>
        <end position="192"/>
    </location>
</feature>
<evidence type="ECO:0008006" key="4">
    <source>
        <dbReference type="Google" id="ProtNLM"/>
    </source>
</evidence>
<sequence length="437" mass="48109">MRPSGGRFFRVTAVIAKKRSWDESYCSDDTVPDEPRPRRPGSTPEISSETATNDALETAVDTATNVCAKEIEASNEGLALSDVVVDASDDANLALSTSKSTPSSPENPSDTRLETAPDSKINNRTETSEALSGGKAVSDVVIDRDSESLHATVEVGQAPSTSKVTPISSEELAKDMPDTTSNEDKALSDQAPSRRWRIYRRLPKSGRKILGNMQAIIMNDPGPVDACKIAQEASEEPALLDGLPNLVFYTDGSDSLKKNMPYFAVRGGSYGVARKNFKGSDAADGNGQAILMGIVEALARAVRIVVEKNLRKQRVRIFTDSDTLVKVIKKLVGKRDSYDKSGSFLMSYLSPMLDKIIELAEVLDKRECWIMLRWVKRNTIDLQKMADEVCTMARKDDSWVNPPRNIGYLDDMVLALAAFFEEKWREFLLKNSNITKA</sequence>
<dbReference type="AlphaFoldDB" id="A0AAV9GU36"/>
<evidence type="ECO:0000313" key="3">
    <source>
        <dbReference type="Proteomes" id="UP001321760"/>
    </source>
</evidence>
<feature type="compositionally biased region" description="Polar residues" evidence="1">
    <location>
        <begin position="158"/>
        <end position="168"/>
    </location>
</feature>
<feature type="region of interest" description="Disordered" evidence="1">
    <location>
        <begin position="94"/>
        <end position="137"/>
    </location>
</feature>
<feature type="compositionally biased region" description="Polar residues" evidence="1">
    <location>
        <begin position="99"/>
        <end position="108"/>
    </location>
</feature>
<dbReference type="InterPro" id="IPR012337">
    <property type="entry name" value="RNaseH-like_sf"/>
</dbReference>
<name>A0AAV9GU36_9PEZI</name>
<feature type="compositionally biased region" description="Basic and acidic residues" evidence="1">
    <location>
        <begin position="171"/>
        <end position="187"/>
    </location>
</feature>
<gene>
    <name evidence="2" type="ORF">QBC34DRAFT_424123</name>
</gene>
<accession>A0AAV9GU36</accession>
<dbReference type="Gene3D" id="3.30.420.10">
    <property type="entry name" value="Ribonuclease H-like superfamily/Ribonuclease H"/>
    <property type="match status" value="1"/>
</dbReference>
<proteinExistence type="predicted"/>
<evidence type="ECO:0000256" key="1">
    <source>
        <dbReference type="SAM" id="MobiDB-lite"/>
    </source>
</evidence>
<reference evidence="2" key="1">
    <citation type="journal article" date="2023" name="Mol. Phylogenet. Evol.">
        <title>Genome-scale phylogeny and comparative genomics of the fungal order Sordariales.</title>
        <authorList>
            <person name="Hensen N."/>
            <person name="Bonometti L."/>
            <person name="Westerberg I."/>
            <person name="Brannstrom I.O."/>
            <person name="Guillou S."/>
            <person name="Cros-Aarteil S."/>
            <person name="Calhoun S."/>
            <person name="Haridas S."/>
            <person name="Kuo A."/>
            <person name="Mondo S."/>
            <person name="Pangilinan J."/>
            <person name="Riley R."/>
            <person name="LaButti K."/>
            <person name="Andreopoulos B."/>
            <person name="Lipzen A."/>
            <person name="Chen C."/>
            <person name="Yan M."/>
            <person name="Daum C."/>
            <person name="Ng V."/>
            <person name="Clum A."/>
            <person name="Steindorff A."/>
            <person name="Ohm R.A."/>
            <person name="Martin F."/>
            <person name="Silar P."/>
            <person name="Natvig D.O."/>
            <person name="Lalanne C."/>
            <person name="Gautier V."/>
            <person name="Ament-Velasquez S.L."/>
            <person name="Kruys A."/>
            <person name="Hutchinson M.I."/>
            <person name="Powell A.J."/>
            <person name="Barry K."/>
            <person name="Miller A.N."/>
            <person name="Grigoriev I.V."/>
            <person name="Debuchy R."/>
            <person name="Gladieux P."/>
            <person name="Hiltunen Thoren M."/>
            <person name="Johannesson H."/>
        </authorList>
    </citation>
    <scope>NUCLEOTIDE SEQUENCE</scope>
    <source>
        <strain evidence="2">PSN243</strain>
    </source>
</reference>
<feature type="compositionally biased region" description="Polar residues" evidence="1">
    <location>
        <begin position="44"/>
        <end position="54"/>
    </location>
</feature>
<evidence type="ECO:0000313" key="2">
    <source>
        <dbReference type="EMBL" id="KAK4451275.1"/>
    </source>
</evidence>
<feature type="compositionally biased region" description="Basic and acidic residues" evidence="1">
    <location>
        <begin position="109"/>
        <end position="127"/>
    </location>
</feature>
<reference evidence="2" key="2">
    <citation type="submission" date="2023-05" db="EMBL/GenBank/DDBJ databases">
        <authorList>
            <consortium name="Lawrence Berkeley National Laboratory"/>
            <person name="Steindorff A."/>
            <person name="Hensen N."/>
            <person name="Bonometti L."/>
            <person name="Westerberg I."/>
            <person name="Brannstrom I.O."/>
            <person name="Guillou S."/>
            <person name="Cros-Aarteil S."/>
            <person name="Calhoun S."/>
            <person name="Haridas S."/>
            <person name="Kuo A."/>
            <person name="Mondo S."/>
            <person name="Pangilinan J."/>
            <person name="Riley R."/>
            <person name="Labutti K."/>
            <person name="Andreopoulos B."/>
            <person name="Lipzen A."/>
            <person name="Chen C."/>
            <person name="Yanf M."/>
            <person name="Daum C."/>
            <person name="Ng V."/>
            <person name="Clum A."/>
            <person name="Ohm R."/>
            <person name="Martin F."/>
            <person name="Silar P."/>
            <person name="Natvig D."/>
            <person name="Lalanne C."/>
            <person name="Gautier V."/>
            <person name="Ament-Velasquez S.L."/>
            <person name="Kruys A."/>
            <person name="Hutchinson M.I."/>
            <person name="Powell A.J."/>
            <person name="Barry K."/>
            <person name="Miller A.N."/>
            <person name="Grigoriev I.V."/>
            <person name="Debuchy R."/>
            <person name="Gladieux P."/>
            <person name="Thoren M.H."/>
            <person name="Johannesson H."/>
        </authorList>
    </citation>
    <scope>NUCLEOTIDE SEQUENCE</scope>
    <source>
        <strain evidence="2">PSN243</strain>
    </source>
</reference>
<organism evidence="2 3">
    <name type="scientific">Podospora aff. communis PSN243</name>
    <dbReference type="NCBI Taxonomy" id="3040156"/>
    <lineage>
        <taxon>Eukaryota</taxon>
        <taxon>Fungi</taxon>
        <taxon>Dikarya</taxon>
        <taxon>Ascomycota</taxon>
        <taxon>Pezizomycotina</taxon>
        <taxon>Sordariomycetes</taxon>
        <taxon>Sordariomycetidae</taxon>
        <taxon>Sordariales</taxon>
        <taxon>Podosporaceae</taxon>
        <taxon>Podospora</taxon>
    </lineage>
</organism>